<organism evidence="2 3">
    <name type="scientific">Nyssa sinensis</name>
    <dbReference type="NCBI Taxonomy" id="561372"/>
    <lineage>
        <taxon>Eukaryota</taxon>
        <taxon>Viridiplantae</taxon>
        <taxon>Streptophyta</taxon>
        <taxon>Embryophyta</taxon>
        <taxon>Tracheophyta</taxon>
        <taxon>Spermatophyta</taxon>
        <taxon>Magnoliopsida</taxon>
        <taxon>eudicotyledons</taxon>
        <taxon>Gunneridae</taxon>
        <taxon>Pentapetalae</taxon>
        <taxon>asterids</taxon>
        <taxon>Cornales</taxon>
        <taxon>Nyssaceae</taxon>
        <taxon>Nyssa</taxon>
    </lineage>
</organism>
<proteinExistence type="predicted"/>
<reference evidence="2 3" key="1">
    <citation type="submission" date="2019-09" db="EMBL/GenBank/DDBJ databases">
        <title>A chromosome-level genome assembly of the Chinese tupelo Nyssa sinensis.</title>
        <authorList>
            <person name="Yang X."/>
            <person name="Kang M."/>
            <person name="Yang Y."/>
            <person name="Xiong H."/>
            <person name="Wang M."/>
            <person name="Zhang Z."/>
            <person name="Wang Z."/>
            <person name="Wu H."/>
            <person name="Ma T."/>
            <person name="Liu J."/>
            <person name="Xi Z."/>
        </authorList>
    </citation>
    <scope>NUCLEOTIDE SEQUENCE [LARGE SCALE GENOMIC DNA]</scope>
    <source>
        <strain evidence="2">J267</strain>
        <tissue evidence="2">Leaf</tissue>
    </source>
</reference>
<feature type="region of interest" description="Disordered" evidence="1">
    <location>
        <begin position="107"/>
        <end position="133"/>
    </location>
</feature>
<evidence type="ECO:0008006" key="4">
    <source>
        <dbReference type="Google" id="ProtNLM"/>
    </source>
</evidence>
<keyword evidence="3" id="KW-1185">Reference proteome</keyword>
<evidence type="ECO:0000313" key="2">
    <source>
        <dbReference type="EMBL" id="KAA8535777.1"/>
    </source>
</evidence>
<dbReference type="Proteomes" id="UP000325577">
    <property type="component" value="Linkage Group LG17"/>
</dbReference>
<dbReference type="Pfam" id="PF14009">
    <property type="entry name" value="PADRE"/>
    <property type="match status" value="1"/>
</dbReference>
<dbReference type="InterPro" id="IPR025322">
    <property type="entry name" value="PADRE_dom"/>
</dbReference>
<dbReference type="AlphaFoldDB" id="A0A5J5B1W1"/>
<protein>
    <recommendedName>
        <fullName evidence="4">DUF4228 domain-containing protein</fullName>
    </recommendedName>
</protein>
<dbReference type="EMBL" id="CM018040">
    <property type="protein sequence ID" value="KAA8535777.1"/>
    <property type="molecule type" value="Genomic_DNA"/>
</dbReference>
<dbReference type="OrthoDB" id="736928at2759"/>
<evidence type="ECO:0000256" key="1">
    <source>
        <dbReference type="SAM" id="MobiDB-lite"/>
    </source>
</evidence>
<accession>A0A5J5B1W1</accession>
<sequence length="174" mass="19090">MGCSYSCELQPQSVFSIIRVVHLNGYVEDFEQPTTVAQLTGKPPKHFVCTRAQLVSGGLKPLKPDTQLEPGHFYFLLPFSTFRSDISPVDLGCMARKLITIAKSSPFGSKSTGTNSLSSPHGTRPVWSSPARSPDLLAEQCTRVEPESDMVAYGLSKSSKARSWRPVLDTISER</sequence>
<name>A0A5J5B1W1_9ASTE</name>
<feature type="compositionally biased region" description="Polar residues" evidence="1">
    <location>
        <begin position="107"/>
        <end position="121"/>
    </location>
</feature>
<gene>
    <name evidence="2" type="ORF">F0562_030789</name>
</gene>
<evidence type="ECO:0000313" key="3">
    <source>
        <dbReference type="Proteomes" id="UP000325577"/>
    </source>
</evidence>
<dbReference type="PANTHER" id="PTHR33052">
    <property type="entry name" value="DUF4228 DOMAIN PROTEIN-RELATED"/>
    <property type="match status" value="1"/>
</dbReference>